<gene>
    <name evidence="1" type="ORF">ABJI51_16880</name>
</gene>
<evidence type="ECO:0000313" key="1">
    <source>
        <dbReference type="EMBL" id="MEQ0560763.1"/>
    </source>
</evidence>
<proteinExistence type="predicted"/>
<accession>A0ABV0LEN3</accession>
<dbReference type="RefSeq" id="WP_348951840.1">
    <property type="nucleotide sequence ID" value="NZ_JBDZYD010000005.1"/>
</dbReference>
<keyword evidence="2" id="KW-1185">Reference proteome</keyword>
<protein>
    <submittedName>
        <fullName evidence="1">Uncharacterized protein</fullName>
    </submittedName>
</protein>
<dbReference type="Proteomes" id="UP001440984">
    <property type="component" value="Unassembled WGS sequence"/>
</dbReference>
<name>A0ABV0LEN3_9PSEU</name>
<organism evidence="1 2">
    <name type="scientific">Amycolatopsis melonis</name>
    <dbReference type="NCBI Taxonomy" id="3156488"/>
    <lineage>
        <taxon>Bacteria</taxon>
        <taxon>Bacillati</taxon>
        <taxon>Actinomycetota</taxon>
        <taxon>Actinomycetes</taxon>
        <taxon>Pseudonocardiales</taxon>
        <taxon>Pseudonocardiaceae</taxon>
        <taxon>Amycolatopsis</taxon>
    </lineage>
</organism>
<dbReference type="EMBL" id="JBDZYD010000005">
    <property type="protein sequence ID" value="MEQ0560763.1"/>
    <property type="molecule type" value="Genomic_DNA"/>
</dbReference>
<evidence type="ECO:0000313" key="2">
    <source>
        <dbReference type="Proteomes" id="UP001440984"/>
    </source>
</evidence>
<sequence length="118" mass="13278">MGTASRLADRSLDHRIADVVAQLKANDNLRRLDLARFHVESAAEQIERADSMDEDDRLGSMTPAEAKQWAQDEHVMWTWMRNRLVRIAVEAGESLDLVIRISGLDAGEVQTIIAEAEH</sequence>
<reference evidence="1 2" key="1">
    <citation type="submission" date="2024-05" db="EMBL/GenBank/DDBJ databases">
        <authorList>
            <person name="Zhao H."/>
            <person name="Xu Y."/>
            <person name="Lin S."/>
            <person name="Spain J.C."/>
            <person name="Zhou N.-Y."/>
        </authorList>
    </citation>
    <scope>NUCLEOTIDE SEQUENCE [LARGE SCALE GENOMIC DNA]</scope>
    <source>
        <strain evidence="1 2">NEAU-NG30</strain>
    </source>
</reference>
<comment type="caution">
    <text evidence="1">The sequence shown here is derived from an EMBL/GenBank/DDBJ whole genome shotgun (WGS) entry which is preliminary data.</text>
</comment>